<evidence type="ECO:0000313" key="5">
    <source>
        <dbReference type="Proteomes" id="UP000789595"/>
    </source>
</evidence>
<organism evidence="4 5">
    <name type="scientific">Pelagomonas calceolata</name>
    <dbReference type="NCBI Taxonomy" id="35677"/>
    <lineage>
        <taxon>Eukaryota</taxon>
        <taxon>Sar</taxon>
        <taxon>Stramenopiles</taxon>
        <taxon>Ochrophyta</taxon>
        <taxon>Pelagophyceae</taxon>
        <taxon>Pelagomonadales</taxon>
        <taxon>Pelagomonadaceae</taxon>
        <taxon>Pelagomonas</taxon>
    </lineage>
</organism>
<feature type="compositionally biased region" description="Polar residues" evidence="1">
    <location>
        <begin position="557"/>
        <end position="567"/>
    </location>
</feature>
<keyword evidence="5" id="KW-1185">Reference proteome</keyword>
<protein>
    <recommendedName>
        <fullName evidence="6">BspA family leucine-rich repeat surface protein</fullName>
    </recommendedName>
</protein>
<dbReference type="EMBL" id="CAKKNE010000003">
    <property type="protein sequence ID" value="CAH0370189.1"/>
    <property type="molecule type" value="Genomic_DNA"/>
</dbReference>
<reference evidence="4" key="1">
    <citation type="submission" date="2021-11" db="EMBL/GenBank/DDBJ databases">
        <authorList>
            <consortium name="Genoscope - CEA"/>
            <person name="William W."/>
        </authorList>
    </citation>
    <scope>NUCLEOTIDE SEQUENCE</scope>
</reference>
<dbReference type="Proteomes" id="UP000789595">
    <property type="component" value="Unassembled WGS sequence"/>
</dbReference>
<name>A0A8J2SYM5_9STRA</name>
<feature type="chain" id="PRO_5036271475" description="BspA family leucine-rich repeat surface protein" evidence="2">
    <location>
        <begin position="29"/>
        <end position="580"/>
    </location>
</feature>
<accession>A0A8J2SYM5</accession>
<comment type="caution">
    <text evidence="4">The sequence shown here is derived from an EMBL/GenBank/DDBJ whole genome shotgun (WGS) entry which is preliminary data.</text>
</comment>
<evidence type="ECO:0000256" key="2">
    <source>
        <dbReference type="SAM" id="SignalP"/>
    </source>
</evidence>
<feature type="region of interest" description="Disordered" evidence="1">
    <location>
        <begin position="557"/>
        <end position="580"/>
    </location>
</feature>
<dbReference type="EMBL" id="CAKKNE010000006">
    <property type="protein sequence ID" value="CAH0380386.1"/>
    <property type="molecule type" value="Genomic_DNA"/>
</dbReference>
<dbReference type="Pfam" id="PF03382">
    <property type="entry name" value="DUF285"/>
    <property type="match status" value="1"/>
</dbReference>
<evidence type="ECO:0000313" key="4">
    <source>
        <dbReference type="EMBL" id="CAH0380386.1"/>
    </source>
</evidence>
<evidence type="ECO:0000256" key="1">
    <source>
        <dbReference type="SAM" id="MobiDB-lite"/>
    </source>
</evidence>
<evidence type="ECO:0008006" key="6">
    <source>
        <dbReference type="Google" id="ProtNLM"/>
    </source>
</evidence>
<sequence>MLRAVMPAQYHLRVELLLCLVLATPSLAESLAGMKSLGAKECSGCTSNCADNVCNGWPSTSAEECQQKCLVSEIPDGCTAPANYKCKYAWWHDNPDWQPGWCHNFVACDVVDSYDSTQALLFEVETSAPTPSPTTGRKLTYGSLTASTSVGPTTGWCSPGLGANAELWSNFLCGKSAELILAVSQDSAGYYVETTQTSTDPFWDLAPASNWELPQLRDEVTLVAGIACVGGYNAAGSVTIDLQDHVIAHGNTVTPYGWQPQCEVECTHPNGEVFSGSTFPAECTGANRVVVHGGGACGACHFKDQRINVKISGTPAPTVSPAPTPAPTTPAPTFAPTVSPLVADNLSIGDAVTLWLSNRDEAIRMYGHISTWATGGVTSMSFLFCDSNSPEYSSCYNSGASSFNEDIGAWDTSGVTSMYRMFYHAYAFNQDIGAWDTSGVTGMDGMFYFASAFNQDLSGWAVHSVTTMYEMFREADAFNQDLGWCVDDDVDLYSAFSGTGCSSTSCGVLQRRAHARRARRGHARALRFDGRQPPGPINFRHLPRRASVSRIPYQIQTGRQSATSSKLQAGASRLPPQRLS</sequence>
<evidence type="ECO:0000313" key="3">
    <source>
        <dbReference type="EMBL" id="CAH0370189.1"/>
    </source>
</evidence>
<proteinExistence type="predicted"/>
<feature type="signal peptide" evidence="2">
    <location>
        <begin position="1"/>
        <end position="28"/>
    </location>
</feature>
<dbReference type="OrthoDB" id="198852at2759"/>
<dbReference type="InterPro" id="IPR005046">
    <property type="entry name" value="DUF285"/>
</dbReference>
<keyword evidence="2" id="KW-0732">Signal</keyword>
<gene>
    <name evidence="3" type="ORF">PECAL_3P00600</name>
    <name evidence="4" type="ORF">PECAL_6P20370</name>
</gene>
<dbReference type="AlphaFoldDB" id="A0A8J2SYM5"/>